<dbReference type="GO" id="GO:0006515">
    <property type="term" value="P:protein quality control for misfolded or incompletely synthesized proteins"/>
    <property type="evidence" value="ECO:0007669"/>
    <property type="project" value="TreeGrafter"/>
</dbReference>
<sequence length="415" mass="43894">MNARTRLRDLRGGPAARSWYRINASTDAAVPEVFIYDEIDSSGVSAEQFVRDLAALDGPEIVVRINSPGGNVFDGLAIMHSIAGHDAMVTTVVDGLAASAASFIALAGDEVVMRPGAELMIHDAWGLAVGTAEDLRALAEQLDRTSSTLADIYAAKAGGAAGEWRDLMRAETWYSANEAVTAGLADRVEAPRKDTTAAGTGKARVFDLSVFNYHGRGAAPAPRLHRRPFARAEVTRKEGPMSTLMEGLRERFGLPDDADEATILAAVTAELDSTTAPAEDAAPDAPAEPTLQQIAASAKRLNLRLVDATQYEQLAAQAAQGAQAFARQQAQHRDTVLADAVRTGRIAKAQQPHFAKLHAADPEGTEALLAELPPGVAVPLTEVGHAGEPDIDHEAAELATSFAKITGSPWKDSDR</sequence>
<dbReference type="PANTHER" id="PTHR10381:SF70">
    <property type="entry name" value="ATP-DEPENDENT CLP PROTEASE PROTEOLYTIC SUBUNIT"/>
    <property type="match status" value="1"/>
</dbReference>
<dbReference type="InterPro" id="IPR023562">
    <property type="entry name" value="ClpP/TepA"/>
</dbReference>
<dbReference type="GO" id="GO:0004252">
    <property type="term" value="F:serine-type endopeptidase activity"/>
    <property type="evidence" value="ECO:0007669"/>
    <property type="project" value="InterPro"/>
</dbReference>
<keyword evidence="3" id="KW-0645">Protease</keyword>
<dbReference type="InterPro" id="IPR001907">
    <property type="entry name" value="ClpP"/>
</dbReference>
<protein>
    <recommendedName>
        <fullName evidence="6">ATP-dependent Clp protease proteolytic subunit</fullName>
    </recommendedName>
</protein>
<dbReference type="PANTHER" id="PTHR10381">
    <property type="entry name" value="ATP-DEPENDENT CLP PROTEASE PROTEOLYTIC SUBUNIT"/>
    <property type="match status" value="1"/>
</dbReference>
<evidence type="ECO:0000313" key="7">
    <source>
        <dbReference type="EMBL" id="KZM70765.1"/>
    </source>
</evidence>
<evidence type="ECO:0000256" key="3">
    <source>
        <dbReference type="ARBA" id="ARBA00022670"/>
    </source>
</evidence>
<gene>
    <name evidence="7" type="ORF">AWN90_40100</name>
</gene>
<dbReference type="Pfam" id="PF00574">
    <property type="entry name" value="CLP_protease"/>
    <property type="match status" value="1"/>
</dbReference>
<dbReference type="OrthoDB" id="9806592at2"/>
<keyword evidence="8" id="KW-1185">Reference proteome</keyword>
<evidence type="ECO:0000313" key="8">
    <source>
        <dbReference type="Proteomes" id="UP000076512"/>
    </source>
</evidence>
<dbReference type="Gene3D" id="3.90.226.10">
    <property type="entry name" value="2-enoyl-CoA Hydratase, Chain A, domain 1"/>
    <property type="match status" value="1"/>
</dbReference>
<keyword evidence="4" id="KW-0378">Hydrolase</keyword>
<organism evidence="7 8">
    <name type="scientific">Nocardia terpenica</name>
    <dbReference type="NCBI Taxonomy" id="455432"/>
    <lineage>
        <taxon>Bacteria</taxon>
        <taxon>Bacillati</taxon>
        <taxon>Actinomycetota</taxon>
        <taxon>Actinomycetes</taxon>
        <taxon>Mycobacteriales</taxon>
        <taxon>Nocardiaceae</taxon>
        <taxon>Nocardia</taxon>
    </lineage>
</organism>
<dbReference type="Pfam" id="PF10123">
    <property type="entry name" value="Mu-like_Pro"/>
    <property type="match status" value="1"/>
</dbReference>
<dbReference type="InterPro" id="IPR029045">
    <property type="entry name" value="ClpP/crotonase-like_dom_sf"/>
</dbReference>
<comment type="caution">
    <text evidence="7">The sequence shown here is derived from an EMBL/GenBank/DDBJ whole genome shotgun (WGS) entry which is preliminary data.</text>
</comment>
<dbReference type="GO" id="GO:0009368">
    <property type="term" value="C:endopeptidase Clp complex"/>
    <property type="evidence" value="ECO:0007669"/>
    <property type="project" value="TreeGrafter"/>
</dbReference>
<dbReference type="RefSeq" id="WP_067594331.1">
    <property type="nucleotide sequence ID" value="NZ_JABMCZ010000003.1"/>
</dbReference>
<dbReference type="CDD" id="cd07016">
    <property type="entry name" value="S14_ClpP_1"/>
    <property type="match status" value="1"/>
</dbReference>
<dbReference type="AlphaFoldDB" id="A0A164JVN2"/>
<dbReference type="InterPro" id="IPR012106">
    <property type="entry name" value="Phage_Mu_Gp1"/>
</dbReference>
<dbReference type="NCBIfam" id="NF045542">
    <property type="entry name" value="Clp_rel_HeadMat"/>
    <property type="match status" value="1"/>
</dbReference>
<comment type="similarity">
    <text evidence="1 6">Belongs to the peptidase S14 family.</text>
</comment>
<dbReference type="GO" id="GO:0004176">
    <property type="term" value="F:ATP-dependent peptidase activity"/>
    <property type="evidence" value="ECO:0007669"/>
    <property type="project" value="InterPro"/>
</dbReference>
<dbReference type="STRING" id="455432.AWN90_40100"/>
<dbReference type="GO" id="GO:0051117">
    <property type="term" value="F:ATPase binding"/>
    <property type="evidence" value="ECO:0007669"/>
    <property type="project" value="TreeGrafter"/>
</dbReference>
<keyword evidence="5" id="KW-0720">Serine protease</keyword>
<dbReference type="EMBL" id="LWGR01000013">
    <property type="protein sequence ID" value="KZM70765.1"/>
    <property type="molecule type" value="Genomic_DNA"/>
</dbReference>
<proteinExistence type="inferred from homology"/>
<evidence type="ECO:0000256" key="4">
    <source>
        <dbReference type="ARBA" id="ARBA00022801"/>
    </source>
</evidence>
<accession>A0A164JVN2</accession>
<evidence type="ECO:0000256" key="2">
    <source>
        <dbReference type="ARBA" id="ARBA00022490"/>
    </source>
</evidence>
<evidence type="ECO:0000256" key="6">
    <source>
        <dbReference type="RuleBase" id="RU003567"/>
    </source>
</evidence>
<dbReference type="SUPFAM" id="SSF52096">
    <property type="entry name" value="ClpP/crotonase"/>
    <property type="match status" value="1"/>
</dbReference>
<name>A0A164JVN2_9NOCA</name>
<evidence type="ECO:0000256" key="5">
    <source>
        <dbReference type="ARBA" id="ARBA00022825"/>
    </source>
</evidence>
<evidence type="ECO:0000256" key="1">
    <source>
        <dbReference type="ARBA" id="ARBA00007039"/>
    </source>
</evidence>
<dbReference type="PRINTS" id="PR00127">
    <property type="entry name" value="CLPPROTEASEP"/>
</dbReference>
<keyword evidence="2" id="KW-0963">Cytoplasm</keyword>
<reference evidence="7 8" key="1">
    <citation type="submission" date="2016-04" db="EMBL/GenBank/DDBJ databases">
        <authorList>
            <person name="Evans L.H."/>
            <person name="Alamgir A."/>
            <person name="Owens N."/>
            <person name="Weber N.D."/>
            <person name="Virtaneva K."/>
            <person name="Barbian K."/>
            <person name="Babar A."/>
            <person name="Rosenke K."/>
        </authorList>
    </citation>
    <scope>NUCLEOTIDE SEQUENCE [LARGE SCALE GENOMIC DNA]</scope>
    <source>
        <strain evidence="7 8">IFM 0406</strain>
    </source>
</reference>
<dbReference type="Proteomes" id="UP000076512">
    <property type="component" value="Unassembled WGS sequence"/>
</dbReference>